<dbReference type="EMBL" id="CP042913">
    <property type="protein sequence ID" value="QEG35491.1"/>
    <property type="molecule type" value="Genomic_DNA"/>
</dbReference>
<accession>A0A5B9QMZ3</accession>
<sequence length="116" mass="13527">MFEYTNDPTHHAFTNQDSPHALMITNHGIHQWDVVPGLPDTGGQNMFINIFTQTLAELGFRITIANRGGYRHPTTNELQVGLRYRDARQRIVYLEDDRKELIRKEDMDEQTPKNVF</sequence>
<keyword evidence="2" id="KW-1185">Reference proteome</keyword>
<dbReference type="KEGG" id="bgok:Pr1d_27910"/>
<dbReference type="Gene3D" id="3.40.50.2000">
    <property type="entry name" value="Glycogen Phosphorylase B"/>
    <property type="match status" value="1"/>
</dbReference>
<reference evidence="1 2" key="1">
    <citation type="submission" date="2019-08" db="EMBL/GenBank/DDBJ databases">
        <title>Deep-cultivation of Planctomycetes and their phenomic and genomic characterization uncovers novel biology.</title>
        <authorList>
            <person name="Wiegand S."/>
            <person name="Jogler M."/>
            <person name="Boedeker C."/>
            <person name="Pinto D."/>
            <person name="Vollmers J."/>
            <person name="Rivas-Marin E."/>
            <person name="Kohn T."/>
            <person name="Peeters S.H."/>
            <person name="Heuer A."/>
            <person name="Rast P."/>
            <person name="Oberbeckmann S."/>
            <person name="Bunk B."/>
            <person name="Jeske O."/>
            <person name="Meyerdierks A."/>
            <person name="Storesund J.E."/>
            <person name="Kallscheuer N."/>
            <person name="Luecker S."/>
            <person name="Lage O.M."/>
            <person name="Pohl T."/>
            <person name="Merkel B.J."/>
            <person name="Hornburger P."/>
            <person name="Mueller R.-W."/>
            <person name="Bruemmer F."/>
            <person name="Labrenz M."/>
            <person name="Spormann A.M."/>
            <person name="Op den Camp H."/>
            <person name="Overmann J."/>
            <person name="Amann R."/>
            <person name="Jetten M.S.M."/>
            <person name="Mascher T."/>
            <person name="Medema M.H."/>
            <person name="Devos D.P."/>
            <person name="Kaster A.-K."/>
            <person name="Ovreas L."/>
            <person name="Rohde M."/>
            <person name="Galperin M.Y."/>
            <person name="Jogler C."/>
        </authorList>
    </citation>
    <scope>NUCLEOTIDE SEQUENCE [LARGE SCALE GENOMIC DNA]</scope>
    <source>
        <strain evidence="1 2">Pr1d</strain>
    </source>
</reference>
<dbReference type="AlphaFoldDB" id="A0A5B9QMZ3"/>
<organism evidence="1 2">
    <name type="scientific">Bythopirellula goksoeyrii</name>
    <dbReference type="NCBI Taxonomy" id="1400387"/>
    <lineage>
        <taxon>Bacteria</taxon>
        <taxon>Pseudomonadati</taxon>
        <taxon>Planctomycetota</taxon>
        <taxon>Planctomycetia</taxon>
        <taxon>Pirellulales</taxon>
        <taxon>Lacipirellulaceae</taxon>
        <taxon>Bythopirellula</taxon>
    </lineage>
</organism>
<dbReference type="RefSeq" id="WP_148073996.1">
    <property type="nucleotide sequence ID" value="NZ_CP042913.1"/>
</dbReference>
<evidence type="ECO:0000313" key="1">
    <source>
        <dbReference type="EMBL" id="QEG35491.1"/>
    </source>
</evidence>
<name>A0A5B9QMZ3_9BACT</name>
<dbReference type="OrthoDB" id="7847955at2"/>
<evidence type="ECO:0000313" key="2">
    <source>
        <dbReference type="Proteomes" id="UP000323917"/>
    </source>
</evidence>
<dbReference type="Proteomes" id="UP000323917">
    <property type="component" value="Chromosome"/>
</dbReference>
<protein>
    <submittedName>
        <fullName evidence="1">Uncharacterized protein</fullName>
    </submittedName>
</protein>
<gene>
    <name evidence="1" type="ORF">Pr1d_27910</name>
</gene>
<proteinExistence type="predicted"/>